<dbReference type="Proteomes" id="UP000826725">
    <property type="component" value="Chromosome"/>
</dbReference>
<dbReference type="GO" id="GO:0006313">
    <property type="term" value="P:DNA transposition"/>
    <property type="evidence" value="ECO:0007669"/>
    <property type="project" value="InterPro"/>
</dbReference>
<evidence type="ECO:0000259" key="2">
    <source>
        <dbReference type="Pfam" id="PF02371"/>
    </source>
</evidence>
<dbReference type="Pfam" id="PF02371">
    <property type="entry name" value="Transposase_20"/>
    <property type="match status" value="1"/>
</dbReference>
<protein>
    <submittedName>
        <fullName evidence="3">IS110 family transposase</fullName>
    </submittedName>
</protein>
<feature type="domain" description="Transposase IS116/IS110/IS902 C-terminal" evidence="2">
    <location>
        <begin position="212"/>
        <end position="283"/>
    </location>
</feature>
<dbReference type="AlphaFoldDB" id="A0A8D5FHH1"/>
<evidence type="ECO:0000313" key="4">
    <source>
        <dbReference type="Proteomes" id="UP000826725"/>
    </source>
</evidence>
<dbReference type="PANTHER" id="PTHR33055:SF3">
    <property type="entry name" value="PUTATIVE TRANSPOSASE FOR IS117-RELATED"/>
    <property type="match status" value="1"/>
</dbReference>
<dbReference type="Pfam" id="PF01548">
    <property type="entry name" value="DEDD_Tnp_IS110"/>
    <property type="match status" value="1"/>
</dbReference>
<feature type="domain" description="Transposase IS110-like N-terminal" evidence="1">
    <location>
        <begin position="6"/>
        <end position="150"/>
    </location>
</feature>
<dbReference type="KEGG" id="dbk:DGMP_24000"/>
<name>A0A8D5FHH1_9BACT</name>
<dbReference type="GO" id="GO:0004803">
    <property type="term" value="F:transposase activity"/>
    <property type="evidence" value="ECO:0007669"/>
    <property type="project" value="InterPro"/>
</dbReference>
<dbReference type="InterPro" id="IPR003346">
    <property type="entry name" value="Transposase_20"/>
</dbReference>
<evidence type="ECO:0000313" key="3">
    <source>
        <dbReference type="EMBL" id="BCL61707.1"/>
    </source>
</evidence>
<dbReference type="RefSeq" id="WP_228854130.1">
    <property type="nucleotide sequence ID" value="NZ_AP024086.1"/>
</dbReference>
<keyword evidence="4" id="KW-1185">Reference proteome</keyword>
<evidence type="ECO:0000259" key="1">
    <source>
        <dbReference type="Pfam" id="PF01548"/>
    </source>
</evidence>
<accession>A0A8D5FHH1</accession>
<dbReference type="InterPro" id="IPR047650">
    <property type="entry name" value="Transpos_IS110"/>
</dbReference>
<organism evidence="3 4">
    <name type="scientific">Desulfomarina profundi</name>
    <dbReference type="NCBI Taxonomy" id="2772557"/>
    <lineage>
        <taxon>Bacteria</taxon>
        <taxon>Pseudomonadati</taxon>
        <taxon>Thermodesulfobacteriota</taxon>
        <taxon>Desulfobulbia</taxon>
        <taxon>Desulfobulbales</taxon>
        <taxon>Desulfobulbaceae</taxon>
        <taxon>Desulfomarina</taxon>
    </lineage>
</organism>
<dbReference type="GO" id="GO:0003677">
    <property type="term" value="F:DNA binding"/>
    <property type="evidence" value="ECO:0007669"/>
    <property type="project" value="InterPro"/>
</dbReference>
<sequence length="351" mass="39555">MNSITIGMDLGDKTNFVCIVGDRGTILLSKFIDNNVESIRKFFRKYKRTTVAIEAGTHSPWMSRLLSSMGCNVLVGNPRKLRAIWESDCKTDQRDAEMLARIARFDPNLLYPIQHKGEQVQADLALLHSRDLLVRTRSSQINHVRGIVKSFGERLPSCSTECFHKKAISHIPQQLQLGLGPVLILIAQLNKQIKALDKEIESISSERYPETELLRRVKGVGPITALAFVLTVEDPGRFGKSRQIGPYLGLTPRRDQSGETDKQLRITKAGSPFLRKLLINSAQYILGPFGEDCNLQRFGLRLASRGGKNARRKAVVAVGRKLAILLHRLWKYGEIYDPVYKRNVLSRRKAA</sequence>
<dbReference type="InterPro" id="IPR002525">
    <property type="entry name" value="Transp_IS110-like_N"/>
</dbReference>
<dbReference type="EMBL" id="AP024086">
    <property type="protein sequence ID" value="BCL61707.1"/>
    <property type="molecule type" value="Genomic_DNA"/>
</dbReference>
<reference evidence="3" key="1">
    <citation type="submission" date="2020-09" db="EMBL/GenBank/DDBJ databases">
        <title>Desulfogranum mesoprofundum gen. nov., sp. nov., a novel mesophilic, sulfate-reducing chemolithoautotroph isolated from a deep-sea hydrothermal vent chimney in the Suiyo Seamount.</title>
        <authorList>
            <person name="Hashimoto Y."/>
            <person name="Nakagawa S."/>
        </authorList>
    </citation>
    <scope>NUCLEOTIDE SEQUENCE</scope>
    <source>
        <strain evidence="3">KT2</strain>
    </source>
</reference>
<dbReference type="PANTHER" id="PTHR33055">
    <property type="entry name" value="TRANSPOSASE FOR INSERTION SEQUENCE ELEMENT IS1111A"/>
    <property type="match status" value="1"/>
</dbReference>
<proteinExistence type="predicted"/>
<gene>
    <name evidence="3" type="ORF">DGMP_24000</name>
</gene>
<dbReference type="NCBIfam" id="NF033542">
    <property type="entry name" value="transpos_IS110"/>
    <property type="match status" value="1"/>
</dbReference>